<dbReference type="InterPro" id="IPR042099">
    <property type="entry name" value="ANL_N_sf"/>
</dbReference>
<dbReference type="SUPFAM" id="SSF52777">
    <property type="entry name" value="CoA-dependent acyltransferases"/>
    <property type="match status" value="2"/>
</dbReference>
<evidence type="ECO:0000256" key="1">
    <source>
        <dbReference type="ARBA" id="ARBA00022450"/>
    </source>
</evidence>
<dbReference type="PANTHER" id="PTHR45527">
    <property type="entry name" value="NONRIBOSOMAL PEPTIDE SYNTHETASE"/>
    <property type="match status" value="1"/>
</dbReference>
<organism evidence="5 6">
    <name type="scientific">Helicocarpus griseus UAMH5409</name>
    <dbReference type="NCBI Taxonomy" id="1447875"/>
    <lineage>
        <taxon>Eukaryota</taxon>
        <taxon>Fungi</taxon>
        <taxon>Dikarya</taxon>
        <taxon>Ascomycota</taxon>
        <taxon>Pezizomycotina</taxon>
        <taxon>Eurotiomycetes</taxon>
        <taxon>Eurotiomycetidae</taxon>
        <taxon>Onygenales</taxon>
        <taxon>Ajellomycetaceae</taxon>
        <taxon>Helicocarpus</taxon>
    </lineage>
</organism>
<dbReference type="Gene3D" id="3.30.559.10">
    <property type="entry name" value="Chloramphenicol acetyltransferase-like domain"/>
    <property type="match status" value="1"/>
</dbReference>
<dbReference type="InterPro" id="IPR036736">
    <property type="entry name" value="ACP-like_sf"/>
</dbReference>
<dbReference type="SUPFAM" id="SSF47336">
    <property type="entry name" value="ACP-like"/>
    <property type="match status" value="1"/>
</dbReference>
<dbReference type="Pfam" id="PF00550">
    <property type="entry name" value="PP-binding"/>
    <property type="match status" value="1"/>
</dbReference>
<dbReference type="EMBL" id="PDNB01000079">
    <property type="protein sequence ID" value="PGH10975.1"/>
    <property type="molecule type" value="Genomic_DNA"/>
</dbReference>
<evidence type="ECO:0000313" key="6">
    <source>
        <dbReference type="Proteomes" id="UP000223968"/>
    </source>
</evidence>
<dbReference type="GO" id="GO:0044550">
    <property type="term" value="P:secondary metabolite biosynthetic process"/>
    <property type="evidence" value="ECO:0007669"/>
    <property type="project" value="TreeGrafter"/>
</dbReference>
<dbReference type="STRING" id="1447875.A0A2B7XPU1"/>
<dbReference type="InterPro" id="IPR045851">
    <property type="entry name" value="AMP-bd_C_sf"/>
</dbReference>
<dbReference type="Gene3D" id="3.40.50.12780">
    <property type="entry name" value="N-terminal domain of ligase-like"/>
    <property type="match status" value="1"/>
</dbReference>
<evidence type="ECO:0000313" key="5">
    <source>
        <dbReference type="EMBL" id="PGH10975.1"/>
    </source>
</evidence>
<dbReference type="AlphaFoldDB" id="A0A2B7XPU1"/>
<dbReference type="PANTHER" id="PTHR45527:SF1">
    <property type="entry name" value="FATTY ACID SYNTHASE"/>
    <property type="match status" value="1"/>
</dbReference>
<dbReference type="GO" id="GO:0031177">
    <property type="term" value="F:phosphopantetheine binding"/>
    <property type="evidence" value="ECO:0007669"/>
    <property type="project" value="TreeGrafter"/>
</dbReference>
<evidence type="ECO:0000256" key="3">
    <source>
        <dbReference type="ARBA" id="ARBA00022598"/>
    </source>
</evidence>
<reference evidence="5 6" key="1">
    <citation type="submission" date="2017-10" db="EMBL/GenBank/DDBJ databases">
        <title>Comparative genomics in systemic dimorphic fungi from Ajellomycetaceae.</title>
        <authorList>
            <person name="Munoz J.F."/>
            <person name="Mcewen J.G."/>
            <person name="Clay O.K."/>
            <person name="Cuomo C.A."/>
        </authorList>
    </citation>
    <scope>NUCLEOTIDE SEQUENCE [LARGE SCALE GENOMIC DNA]</scope>
    <source>
        <strain evidence="5 6">UAMH5409</strain>
    </source>
</reference>
<dbReference type="OrthoDB" id="10253869at2759"/>
<dbReference type="Gene3D" id="1.10.1200.10">
    <property type="entry name" value="ACP-like"/>
    <property type="match status" value="1"/>
</dbReference>
<evidence type="ECO:0000259" key="4">
    <source>
        <dbReference type="PROSITE" id="PS50075"/>
    </source>
</evidence>
<dbReference type="InterPro" id="IPR009081">
    <property type="entry name" value="PP-bd_ACP"/>
</dbReference>
<sequence length="1234" mass="136858">MSSFLAAEIHGPKLTYLSKIKTVLNQTIQRNPNTEALVSLHQSSQSLNLSGPDYLSPNPPTGQQQQQRLSWTYQQLCNNAETLSARLTALGLKKGSSITVISNACAEWALFFWAAVLFLDCPFSPIDPRIVTRGNDTLQMLGDIGPSVVVVMDWETAGRLEKVAQPELRTAGIKVVLGNSLGERGVSQRIPGWISLLELWKGSGDIETSSNKEAVPGKAFDDTVIISFTSGTTSFQKACPQSSDNLMAPMLAFQKMRNLSPTDRLVQHQPPFAAMAVFMSLTFWVSGATIVYPSARFNITTSIDAIESERCTYMIAVPTMIKALAMQQSTKKKDLSSLRIIEVSGAMTYPEIINLCLSSRKLQCKAVGCGWGMTEAPAALFSGLYEKEIDETEKSISVGRPIPGSIVRICALDSRKPLRRGEEGELHVGGVTVIRGYLNGELANDVFYSDDGIRWIATGDMAKIDDSGAVHILGRYKDIIVRGGHNIAPARIERCLDRIVGVESQVVGVADEYAGDIPIAVVKLSGLAAETPKETFKTLQALALEELGTAYAPQMFLDLKADLQREDFPSTLSGKLRKGELAGIVKEFVKQRYQKIPQLSKSTEDTLASIWSEVSGLNSDSIDRKVSIFRYVDSITTMRFSSAVRKKLQKTLSVDDVIRHPSIEDQAKILNSRSALSSEVIQQRMGPPTVEDMVHCAGQTSKAERTQQLATPLLQRLGLTWDEDVEDVFPAPDTSHIYLQRRRPQTWNQRSIFIAHNVSHDRLVEAWKATTQRHAMFRTIVVGYNDGETPIPQDGHGFHNSHQLFIVIRANDRLWNCSLRAGFEVNDPEELWSTFLNEWGDSTTGPLIRVAFAHIRNNNISAFILVGNHAAYDNLSVDRLLEDLSTALDHNLTAEDMLQAPGHTPFKRFADLYHIHRTSPSALEAVAFHVNRLRGIGKSRSSLWPPQRAPGFFKGTDVGWTMEDGSPGDPGRRIPLDDDPSNRHGLDGLTHTAPARHLAEMRKEYGVLPHVILKAAVALFNTSRTSSHTALFANLEASRTWPFVGDWTTAESREELPNPLDIAGPMFQVVLNRIDVPNRAETAIGFLRRVQEEQALLSRYSQAPLFEIQRSLGQDDAEMMCQAMTRQGYNWAPGIQSAAFEREAVNKPKTIVKFQRQAYDDICLAWTCGLWDADTFYVNASYDDCQISKAEALQAMQEVLCAGVWLADPQNANRTIDECVFERLELGKLIKSLE</sequence>
<dbReference type="SUPFAM" id="SSF56801">
    <property type="entry name" value="Acetyl-CoA synthetase-like"/>
    <property type="match status" value="1"/>
</dbReference>
<dbReference type="InterPro" id="IPR023213">
    <property type="entry name" value="CAT-like_dom_sf"/>
</dbReference>
<keyword evidence="6" id="KW-1185">Reference proteome</keyword>
<dbReference type="Proteomes" id="UP000223968">
    <property type="component" value="Unassembled WGS sequence"/>
</dbReference>
<dbReference type="Pfam" id="PF00501">
    <property type="entry name" value="AMP-binding"/>
    <property type="match status" value="1"/>
</dbReference>
<protein>
    <recommendedName>
        <fullName evidence="4">Carrier domain-containing protein</fullName>
    </recommendedName>
</protein>
<gene>
    <name evidence="5" type="ORF">AJ79_05126</name>
</gene>
<dbReference type="CDD" id="cd04433">
    <property type="entry name" value="AFD_class_I"/>
    <property type="match status" value="1"/>
</dbReference>
<dbReference type="GO" id="GO:0016874">
    <property type="term" value="F:ligase activity"/>
    <property type="evidence" value="ECO:0007669"/>
    <property type="project" value="UniProtKB-KW"/>
</dbReference>
<dbReference type="Gene3D" id="3.30.559.30">
    <property type="entry name" value="Nonribosomal peptide synthetase, condensation domain"/>
    <property type="match status" value="1"/>
</dbReference>
<dbReference type="Gene3D" id="3.30.300.30">
    <property type="match status" value="1"/>
</dbReference>
<comment type="caution">
    <text evidence="5">The sequence shown here is derived from an EMBL/GenBank/DDBJ whole genome shotgun (WGS) entry which is preliminary data.</text>
</comment>
<dbReference type="PROSITE" id="PS50075">
    <property type="entry name" value="CARRIER"/>
    <property type="match status" value="1"/>
</dbReference>
<keyword evidence="2" id="KW-0597">Phosphoprotein</keyword>
<evidence type="ECO:0000256" key="2">
    <source>
        <dbReference type="ARBA" id="ARBA00022553"/>
    </source>
</evidence>
<dbReference type="GO" id="GO:0005737">
    <property type="term" value="C:cytoplasm"/>
    <property type="evidence" value="ECO:0007669"/>
    <property type="project" value="TreeGrafter"/>
</dbReference>
<feature type="domain" description="Carrier" evidence="4">
    <location>
        <begin position="598"/>
        <end position="674"/>
    </location>
</feature>
<keyword evidence="3" id="KW-0436">Ligase</keyword>
<name>A0A2B7XPU1_9EURO</name>
<keyword evidence="1" id="KW-0596">Phosphopantetheine</keyword>
<proteinExistence type="predicted"/>
<accession>A0A2B7XPU1</accession>
<dbReference type="InterPro" id="IPR000873">
    <property type="entry name" value="AMP-dep_synth/lig_dom"/>
</dbReference>
<dbReference type="GO" id="GO:0043041">
    <property type="term" value="P:amino acid activation for nonribosomal peptide biosynthetic process"/>
    <property type="evidence" value="ECO:0007669"/>
    <property type="project" value="TreeGrafter"/>
</dbReference>